<evidence type="ECO:0000256" key="4">
    <source>
        <dbReference type="ARBA" id="ARBA00022692"/>
    </source>
</evidence>
<dbReference type="PANTHER" id="PTHR43163">
    <property type="entry name" value="DIPEPTIDE TRANSPORT SYSTEM PERMEASE PROTEIN DPPB-RELATED"/>
    <property type="match status" value="1"/>
</dbReference>
<reference evidence="9 10" key="1">
    <citation type="submission" date="2020-07" db="EMBL/GenBank/DDBJ databases">
        <title>non toxigenic Corynebacterium sp. nov from a clinical source.</title>
        <authorList>
            <person name="Bernier A.-M."/>
            <person name="Bernard K."/>
        </authorList>
    </citation>
    <scope>NUCLEOTIDE SEQUENCE [LARGE SCALE GENOMIC DNA]</scope>
    <source>
        <strain evidence="10">NML 93-0612</strain>
    </source>
</reference>
<evidence type="ECO:0000256" key="6">
    <source>
        <dbReference type="ARBA" id="ARBA00023136"/>
    </source>
</evidence>
<gene>
    <name evidence="9" type="ORF">HW450_12900</name>
</gene>
<keyword evidence="6 7" id="KW-0472">Membrane</keyword>
<evidence type="ECO:0000256" key="3">
    <source>
        <dbReference type="ARBA" id="ARBA00022475"/>
    </source>
</evidence>
<evidence type="ECO:0000256" key="2">
    <source>
        <dbReference type="ARBA" id="ARBA00022448"/>
    </source>
</evidence>
<feature type="transmembrane region" description="Helical" evidence="7">
    <location>
        <begin position="252"/>
        <end position="271"/>
    </location>
</feature>
<organism evidence="9 10">
    <name type="scientific">Corynebacterium hindlerae</name>
    <dbReference type="NCBI Taxonomy" id="699041"/>
    <lineage>
        <taxon>Bacteria</taxon>
        <taxon>Bacillati</taxon>
        <taxon>Actinomycetota</taxon>
        <taxon>Actinomycetes</taxon>
        <taxon>Mycobacteriales</taxon>
        <taxon>Corynebacteriaceae</taxon>
        <taxon>Corynebacterium</taxon>
    </lineage>
</organism>
<feature type="transmembrane region" description="Helical" evidence="7">
    <location>
        <begin position="7"/>
        <end position="26"/>
    </location>
</feature>
<evidence type="ECO:0000256" key="7">
    <source>
        <dbReference type="RuleBase" id="RU363032"/>
    </source>
</evidence>
<evidence type="ECO:0000259" key="8">
    <source>
        <dbReference type="PROSITE" id="PS50928"/>
    </source>
</evidence>
<evidence type="ECO:0000256" key="5">
    <source>
        <dbReference type="ARBA" id="ARBA00022989"/>
    </source>
</evidence>
<accession>A0A7G5FIX0</accession>
<dbReference type="RefSeq" id="WP_182387569.1">
    <property type="nucleotide sequence ID" value="NZ_CP059833.1"/>
</dbReference>
<keyword evidence="5 7" id="KW-1133">Transmembrane helix</keyword>
<dbReference type="Pfam" id="PF00528">
    <property type="entry name" value="BPD_transp_1"/>
    <property type="match status" value="1"/>
</dbReference>
<dbReference type="EMBL" id="CP059833">
    <property type="protein sequence ID" value="QMV86561.1"/>
    <property type="molecule type" value="Genomic_DNA"/>
</dbReference>
<dbReference type="Gene3D" id="1.10.3720.10">
    <property type="entry name" value="MetI-like"/>
    <property type="match status" value="1"/>
</dbReference>
<dbReference type="InterPro" id="IPR000515">
    <property type="entry name" value="MetI-like"/>
</dbReference>
<evidence type="ECO:0000313" key="9">
    <source>
        <dbReference type="EMBL" id="QMV86561.1"/>
    </source>
</evidence>
<evidence type="ECO:0000256" key="1">
    <source>
        <dbReference type="ARBA" id="ARBA00004651"/>
    </source>
</evidence>
<keyword evidence="3" id="KW-1003">Cell membrane</keyword>
<dbReference type="Proteomes" id="UP000515570">
    <property type="component" value="Chromosome"/>
</dbReference>
<dbReference type="GO" id="GO:0005886">
    <property type="term" value="C:plasma membrane"/>
    <property type="evidence" value="ECO:0007669"/>
    <property type="project" value="UniProtKB-SubCell"/>
</dbReference>
<feature type="transmembrane region" description="Helical" evidence="7">
    <location>
        <begin position="131"/>
        <end position="159"/>
    </location>
</feature>
<proteinExistence type="inferred from homology"/>
<feature type="transmembrane region" description="Helical" evidence="7">
    <location>
        <begin position="97"/>
        <end position="119"/>
    </location>
</feature>
<protein>
    <submittedName>
        <fullName evidence="9">ABC transporter permease</fullName>
    </submittedName>
</protein>
<name>A0A7G5FIX0_9CORY</name>
<dbReference type="PROSITE" id="PS50928">
    <property type="entry name" value="ABC_TM1"/>
    <property type="match status" value="1"/>
</dbReference>
<dbReference type="GO" id="GO:0055085">
    <property type="term" value="P:transmembrane transport"/>
    <property type="evidence" value="ECO:0007669"/>
    <property type="project" value="InterPro"/>
</dbReference>
<keyword evidence="4 7" id="KW-0812">Transmembrane</keyword>
<keyword evidence="10" id="KW-1185">Reference proteome</keyword>
<feature type="domain" description="ABC transmembrane type-1" evidence="8">
    <location>
        <begin position="95"/>
        <end position="305"/>
    </location>
</feature>
<feature type="transmembrane region" description="Helical" evidence="7">
    <location>
        <begin position="283"/>
        <end position="309"/>
    </location>
</feature>
<comment type="similarity">
    <text evidence="7">Belongs to the binding-protein-dependent transport system permease family.</text>
</comment>
<keyword evidence="2 7" id="KW-0813">Transport</keyword>
<dbReference type="CDD" id="cd06261">
    <property type="entry name" value="TM_PBP2"/>
    <property type="match status" value="1"/>
</dbReference>
<feature type="transmembrane region" description="Helical" evidence="7">
    <location>
        <begin position="179"/>
        <end position="200"/>
    </location>
</feature>
<comment type="subcellular location">
    <subcellularLocation>
        <location evidence="1 7">Cell membrane</location>
        <topology evidence="1 7">Multi-pass membrane protein</topology>
    </subcellularLocation>
</comment>
<dbReference type="InterPro" id="IPR035906">
    <property type="entry name" value="MetI-like_sf"/>
</dbReference>
<dbReference type="PANTHER" id="PTHR43163:SF9">
    <property type="entry name" value="ABC TRANSPORTER PERMEASE PROTEIN"/>
    <property type="match status" value="1"/>
</dbReference>
<sequence>MIGTRLVITAFTTFGVTFAIFGLAAVSPFDPLAHHLGSDYGSYTDAELAEIAASLGMDRPWWGQWLYWWQHLLQGDLGWSRIYHKPVADVIVERLPWTLLLSAVGLAILMLLAVVLGILSARHPHGLVDRCVTAVGVFIAATPSYVYALGTVLFFGLLLHAIPIGGAAPIGREPSLANVGPYLIAPACVLAISQLSWPLLAMQQAARDASASEAVRTARLRGLSQRKILLRHILPMSLMPLVTLIGARLSELVVGALIVETVFSWPGLAFATVESAIAVDFPLLAFITAATTVVVMLGSLASDIAYVLIDPRVTDV</sequence>
<dbReference type="SUPFAM" id="SSF161098">
    <property type="entry name" value="MetI-like"/>
    <property type="match status" value="1"/>
</dbReference>
<dbReference type="AlphaFoldDB" id="A0A7G5FIX0"/>
<feature type="transmembrane region" description="Helical" evidence="7">
    <location>
        <begin position="228"/>
        <end position="246"/>
    </location>
</feature>
<evidence type="ECO:0000313" key="10">
    <source>
        <dbReference type="Proteomes" id="UP000515570"/>
    </source>
</evidence>